<accession>A0A1T4QGX5</accession>
<dbReference type="STRING" id="1122192.SAMN02745673_02210"/>
<feature type="chain" id="PRO_5011984260" description="ARB-07466-like C-terminal domain-containing protein" evidence="3">
    <location>
        <begin position="29"/>
        <end position="324"/>
    </location>
</feature>
<dbReference type="InterPro" id="IPR058593">
    <property type="entry name" value="ARB_07466-like_C"/>
</dbReference>
<keyword evidence="3" id="KW-0732">Signal</keyword>
<sequence length="324" mass="35165">MPTRRRRAMVFAGLAAAFALAVPAPAYADPGDEVDIEELNERAEKLEEEYDSELVQYTSAKEGAQKAQDDLDEINKRMEEARQGVSQIAASQYKSSGLNPTMEVVFSSSPDEMLGDAALVDHLADSNGERVLSLADLQAEAEKAKEKADGKLKEAEELIEDLEEQRDEVLDKIEKYEAEQTPEPAETGSSGGSGDGTVPASAIGPGWDGATPRMAAIRDEIVREFGAPFPVGCLRPGDPGEHGSGRACDFMMSANGGMPSAANQQLGTQIAEYAKNNADRLGVMYVIWEQRIWDSRNPGAGWKPMEDRGSITQNHYDHVHVSSY</sequence>
<feature type="coiled-coil region" evidence="1">
    <location>
        <begin position="36"/>
        <end position="84"/>
    </location>
</feature>
<gene>
    <name evidence="5" type="ORF">SAMN02745673_02210</name>
</gene>
<dbReference type="EMBL" id="FUWS01000005">
    <property type="protein sequence ID" value="SKA02538.1"/>
    <property type="molecule type" value="Genomic_DNA"/>
</dbReference>
<protein>
    <recommendedName>
        <fullName evidence="4">ARB-07466-like C-terminal domain-containing protein</fullName>
    </recommendedName>
</protein>
<evidence type="ECO:0000256" key="2">
    <source>
        <dbReference type="SAM" id="MobiDB-lite"/>
    </source>
</evidence>
<evidence type="ECO:0000259" key="4">
    <source>
        <dbReference type="Pfam" id="PF26571"/>
    </source>
</evidence>
<dbReference type="Proteomes" id="UP000190637">
    <property type="component" value="Unassembled WGS sequence"/>
</dbReference>
<feature type="signal peptide" evidence="3">
    <location>
        <begin position="1"/>
        <end position="28"/>
    </location>
</feature>
<dbReference type="AlphaFoldDB" id="A0A1T4QGX5"/>
<dbReference type="RefSeq" id="WP_078761548.1">
    <property type="nucleotide sequence ID" value="NZ_FUWS01000005.1"/>
</dbReference>
<feature type="domain" description="ARB-07466-like C-terminal" evidence="4">
    <location>
        <begin position="208"/>
        <end position="316"/>
    </location>
</feature>
<dbReference type="Pfam" id="PF26571">
    <property type="entry name" value="VldE"/>
    <property type="match status" value="1"/>
</dbReference>
<evidence type="ECO:0000256" key="1">
    <source>
        <dbReference type="SAM" id="Coils"/>
    </source>
</evidence>
<dbReference type="PROSITE" id="PS51318">
    <property type="entry name" value="TAT"/>
    <property type="match status" value="1"/>
</dbReference>
<reference evidence="5 6" key="1">
    <citation type="submission" date="2017-02" db="EMBL/GenBank/DDBJ databases">
        <authorList>
            <person name="Peterson S.W."/>
        </authorList>
    </citation>
    <scope>NUCLEOTIDE SEQUENCE [LARGE SCALE GENOMIC DNA]</scope>
    <source>
        <strain evidence="5 6">DSM 45154</strain>
    </source>
</reference>
<evidence type="ECO:0000256" key="3">
    <source>
        <dbReference type="SAM" id="SignalP"/>
    </source>
</evidence>
<keyword evidence="1" id="KW-0175">Coiled coil</keyword>
<proteinExistence type="predicted"/>
<keyword evidence="6" id="KW-1185">Reference proteome</keyword>
<organism evidence="5 6">
    <name type="scientific">Marinactinospora thermotolerans DSM 45154</name>
    <dbReference type="NCBI Taxonomy" id="1122192"/>
    <lineage>
        <taxon>Bacteria</taxon>
        <taxon>Bacillati</taxon>
        <taxon>Actinomycetota</taxon>
        <taxon>Actinomycetes</taxon>
        <taxon>Streptosporangiales</taxon>
        <taxon>Nocardiopsidaceae</taxon>
        <taxon>Marinactinospora</taxon>
    </lineage>
</organism>
<evidence type="ECO:0000313" key="6">
    <source>
        <dbReference type="Proteomes" id="UP000190637"/>
    </source>
</evidence>
<dbReference type="OrthoDB" id="2989771at2"/>
<feature type="region of interest" description="Disordered" evidence="2">
    <location>
        <begin position="176"/>
        <end position="198"/>
    </location>
</feature>
<dbReference type="Gene3D" id="6.10.250.3150">
    <property type="match status" value="1"/>
</dbReference>
<evidence type="ECO:0000313" key="5">
    <source>
        <dbReference type="EMBL" id="SKA02538.1"/>
    </source>
</evidence>
<dbReference type="InterPro" id="IPR006311">
    <property type="entry name" value="TAT_signal"/>
</dbReference>
<name>A0A1T4QGX5_9ACTN</name>